<evidence type="ECO:0000313" key="2">
    <source>
        <dbReference type="EMBL" id="NDK88620.1"/>
    </source>
</evidence>
<dbReference type="AlphaFoldDB" id="A0A7K3LK65"/>
<gene>
    <name evidence="2" type="ORF">GYA93_03335</name>
</gene>
<dbReference type="InterPro" id="IPR012347">
    <property type="entry name" value="Ferritin-like"/>
</dbReference>
<dbReference type="Proteomes" id="UP000466307">
    <property type="component" value="Unassembled WGS sequence"/>
</dbReference>
<keyword evidence="3" id="KW-1185">Reference proteome</keyword>
<dbReference type="Gene3D" id="1.20.1260.10">
    <property type="match status" value="1"/>
</dbReference>
<evidence type="ECO:0000259" key="1">
    <source>
        <dbReference type="Pfam" id="PF03713"/>
    </source>
</evidence>
<sequence>MMRRRVVVGAGAAVVIAVAMATGWLLRATVGTVAAESSPSPSAVEIAYMQDMVAHHQQAVVMAKSIDREGIDPGVRLLARQISESQQYELGTMIGRLRMAGQPVENPEPMAWMPGTDQMSGMSDHHPGDHHGGGHDMPGMATTEQLTQLGSLSGTAAENLFLELMYRHHQGGIAMAQTALPLVTTAAVRESVLDTVNGQTKEVGLMGSMLAERDAQAPAPG</sequence>
<proteinExistence type="predicted"/>
<name>A0A7K3LK65_9ACTN</name>
<accession>A0A7K3LK65</accession>
<protein>
    <submittedName>
        <fullName evidence="2">DUF305 domain-containing protein</fullName>
    </submittedName>
</protein>
<organism evidence="2 3">
    <name type="scientific">Gordonia desulfuricans</name>
    <dbReference type="NCBI Taxonomy" id="89051"/>
    <lineage>
        <taxon>Bacteria</taxon>
        <taxon>Bacillati</taxon>
        <taxon>Actinomycetota</taxon>
        <taxon>Actinomycetes</taxon>
        <taxon>Mycobacteriales</taxon>
        <taxon>Gordoniaceae</taxon>
        <taxon>Gordonia</taxon>
    </lineage>
</organism>
<dbReference type="PANTHER" id="PTHR36933">
    <property type="entry name" value="SLL0788 PROTEIN"/>
    <property type="match status" value="1"/>
</dbReference>
<dbReference type="InterPro" id="IPR005183">
    <property type="entry name" value="DUF305_CopM-like"/>
</dbReference>
<dbReference type="Pfam" id="PF03713">
    <property type="entry name" value="DUF305"/>
    <property type="match status" value="1"/>
</dbReference>
<dbReference type="PANTHER" id="PTHR36933:SF1">
    <property type="entry name" value="SLL0788 PROTEIN"/>
    <property type="match status" value="1"/>
</dbReference>
<reference evidence="2 3" key="1">
    <citation type="submission" date="2020-01" db="EMBL/GenBank/DDBJ databases">
        <title>Investigation of new actinobacteria for the biodesulphurisation of diesel fuel.</title>
        <authorList>
            <person name="Athi Narayanan S.M."/>
        </authorList>
    </citation>
    <scope>NUCLEOTIDE SEQUENCE [LARGE SCALE GENOMIC DNA]</scope>
    <source>
        <strain evidence="2 3">213E</strain>
    </source>
</reference>
<dbReference type="EMBL" id="JAADZU010000007">
    <property type="protein sequence ID" value="NDK88620.1"/>
    <property type="molecule type" value="Genomic_DNA"/>
</dbReference>
<evidence type="ECO:0000313" key="3">
    <source>
        <dbReference type="Proteomes" id="UP000466307"/>
    </source>
</evidence>
<feature type="domain" description="DUF305" evidence="1">
    <location>
        <begin position="45"/>
        <end position="210"/>
    </location>
</feature>
<comment type="caution">
    <text evidence="2">The sequence shown here is derived from an EMBL/GenBank/DDBJ whole genome shotgun (WGS) entry which is preliminary data.</text>
</comment>